<sequence length="276" mass="32014">MEEKSITNTQELSKLTINFDEHPEAFVVIELWKIYMTSNEKFRSNKSIVNEIQNWLNENKLQGTKVYYAVYRKVNIYKLYSLLGFILKNGIGIKADENRAFYWYKRAADEIDNPFAQSRVGNFYQFGEGTEVNYESAFSYYQKSASHGNAIGIYYLGLCHEKGCGTNPNSKQAFELYKLSASVGFPEAQYMLATCYYRGYGTRISLQKAFFWYFLAAEDGDNDRAKFAIGYCFRNGFGLVKDIHASLKFFRRTDGAPEVSSEAFIHFDRIFRYRHG</sequence>
<keyword evidence="2" id="KW-1185">Reference proteome</keyword>
<comment type="caution">
    <text evidence="1">The sequence shown here is derived from an EMBL/GenBank/DDBJ whole genome shotgun (WGS) entry which is preliminary data.</text>
</comment>
<dbReference type="OrthoDB" id="272077at2759"/>
<dbReference type="Gene3D" id="1.25.40.10">
    <property type="entry name" value="Tetratricopeptide repeat domain"/>
    <property type="match status" value="1"/>
</dbReference>
<evidence type="ECO:0000313" key="1">
    <source>
        <dbReference type="EMBL" id="CAG8540495.1"/>
    </source>
</evidence>
<gene>
    <name evidence="1" type="ORF">ALEPTO_LOCUS5385</name>
</gene>
<dbReference type="EMBL" id="CAJVPS010001501">
    <property type="protein sequence ID" value="CAG8540495.1"/>
    <property type="molecule type" value="Genomic_DNA"/>
</dbReference>
<dbReference type="InterPro" id="IPR052945">
    <property type="entry name" value="Mitotic_Regulator"/>
</dbReference>
<reference evidence="1" key="1">
    <citation type="submission" date="2021-06" db="EMBL/GenBank/DDBJ databases">
        <authorList>
            <person name="Kallberg Y."/>
            <person name="Tangrot J."/>
            <person name="Rosling A."/>
        </authorList>
    </citation>
    <scope>NUCLEOTIDE SEQUENCE</scope>
    <source>
        <strain evidence="1">FL130A</strain>
    </source>
</reference>
<dbReference type="PANTHER" id="PTHR43628">
    <property type="entry name" value="ACTIVATOR OF C KINASE PROTEIN 1-RELATED"/>
    <property type="match status" value="1"/>
</dbReference>
<dbReference type="PANTHER" id="PTHR43628:SF1">
    <property type="entry name" value="CHITIN SYNTHASE REGULATORY FACTOR 2-RELATED"/>
    <property type="match status" value="1"/>
</dbReference>
<dbReference type="SMART" id="SM00671">
    <property type="entry name" value="SEL1"/>
    <property type="match status" value="4"/>
</dbReference>
<dbReference type="Pfam" id="PF08238">
    <property type="entry name" value="Sel1"/>
    <property type="match status" value="5"/>
</dbReference>
<protein>
    <submittedName>
        <fullName evidence="1">5848_t:CDS:1</fullName>
    </submittedName>
</protein>
<organism evidence="1 2">
    <name type="scientific">Ambispora leptoticha</name>
    <dbReference type="NCBI Taxonomy" id="144679"/>
    <lineage>
        <taxon>Eukaryota</taxon>
        <taxon>Fungi</taxon>
        <taxon>Fungi incertae sedis</taxon>
        <taxon>Mucoromycota</taxon>
        <taxon>Glomeromycotina</taxon>
        <taxon>Glomeromycetes</taxon>
        <taxon>Archaeosporales</taxon>
        <taxon>Ambisporaceae</taxon>
        <taxon>Ambispora</taxon>
    </lineage>
</organism>
<dbReference type="InterPro" id="IPR011990">
    <property type="entry name" value="TPR-like_helical_dom_sf"/>
</dbReference>
<evidence type="ECO:0000313" key="2">
    <source>
        <dbReference type="Proteomes" id="UP000789508"/>
    </source>
</evidence>
<dbReference type="AlphaFoldDB" id="A0A9N9AUD0"/>
<accession>A0A9N9AUD0</accession>
<dbReference type="SUPFAM" id="SSF81901">
    <property type="entry name" value="HCP-like"/>
    <property type="match status" value="1"/>
</dbReference>
<dbReference type="Proteomes" id="UP000789508">
    <property type="component" value="Unassembled WGS sequence"/>
</dbReference>
<proteinExistence type="predicted"/>
<name>A0A9N9AUD0_9GLOM</name>
<dbReference type="InterPro" id="IPR006597">
    <property type="entry name" value="Sel1-like"/>
</dbReference>